<feature type="transmembrane region" description="Helical" evidence="1">
    <location>
        <begin position="208"/>
        <end position="226"/>
    </location>
</feature>
<evidence type="ECO:0000259" key="2">
    <source>
        <dbReference type="Pfam" id="PF00487"/>
    </source>
</evidence>
<evidence type="ECO:0000313" key="3">
    <source>
        <dbReference type="EMBL" id="RAP76999.1"/>
    </source>
</evidence>
<feature type="domain" description="Fatty acid desaturase" evidence="2">
    <location>
        <begin position="77"/>
        <end position="314"/>
    </location>
</feature>
<evidence type="ECO:0000313" key="4">
    <source>
        <dbReference type="Proteomes" id="UP000249260"/>
    </source>
</evidence>
<organism evidence="3 4">
    <name type="scientific">Paenibacillus montanisoli</name>
    <dbReference type="NCBI Taxonomy" id="2081970"/>
    <lineage>
        <taxon>Bacteria</taxon>
        <taxon>Bacillati</taxon>
        <taxon>Bacillota</taxon>
        <taxon>Bacilli</taxon>
        <taxon>Bacillales</taxon>
        <taxon>Paenibacillaceae</taxon>
        <taxon>Paenibacillus</taxon>
    </lineage>
</organism>
<feature type="transmembrane region" description="Helical" evidence="1">
    <location>
        <begin position="78"/>
        <end position="96"/>
    </location>
</feature>
<name>A0A328U2X9_9BACL</name>
<dbReference type="PANTHER" id="PTHR19353">
    <property type="entry name" value="FATTY ACID DESATURASE 2"/>
    <property type="match status" value="1"/>
</dbReference>
<keyword evidence="1" id="KW-1133">Transmembrane helix</keyword>
<comment type="caution">
    <text evidence="3">The sequence shown here is derived from an EMBL/GenBank/DDBJ whole genome shotgun (WGS) entry which is preliminary data.</text>
</comment>
<keyword evidence="4" id="KW-1185">Reference proteome</keyword>
<dbReference type="GO" id="GO:0008610">
    <property type="term" value="P:lipid biosynthetic process"/>
    <property type="evidence" value="ECO:0007669"/>
    <property type="project" value="UniProtKB-ARBA"/>
</dbReference>
<proteinExistence type="predicted"/>
<dbReference type="GO" id="GO:0016020">
    <property type="term" value="C:membrane"/>
    <property type="evidence" value="ECO:0007669"/>
    <property type="project" value="TreeGrafter"/>
</dbReference>
<keyword evidence="1" id="KW-0472">Membrane</keyword>
<dbReference type="OrthoDB" id="9800167at2"/>
<feature type="transmembrane region" description="Helical" evidence="1">
    <location>
        <begin position="232"/>
        <end position="250"/>
    </location>
</feature>
<sequence>MIIVSEPRKRDYSILGPERERAIQRGLVSAEWYQCPIPRKRLKELMVRRDAPALRDTLLWIVIQIAAGYVAYLSWGTWWSIPAFALYGVIYCTAAVSKWHEFSHGTPFRTAWLNEAMYQICSFLTLEQATNFRWTHTRHHTDTIIVGSDPEIFEPRPPKWRRLLHWVIRDNVLIPTVMRLVTHSFGYLSAVERELIPKSQHNKLFWEARIFLIGYGGLIAACFSVHNILPLMFVGFPTIYGFFLNAFLIATQHMGLYEDKLDHRICARTFYTNPILRFFYTNMNYHMEHHMYPLVPYYNLPALHEEIKHDCPAAASSFPSAVRETISALKRTKKDPSYVVLRYREFAERMERIRQGGEEPRVV</sequence>
<dbReference type="Proteomes" id="UP000249260">
    <property type="component" value="Unassembled WGS sequence"/>
</dbReference>
<dbReference type="InterPro" id="IPR012171">
    <property type="entry name" value="Fatty_acid_desaturase"/>
</dbReference>
<protein>
    <submittedName>
        <fullName evidence="3">Fatty acid desaturase</fullName>
    </submittedName>
</protein>
<dbReference type="AlphaFoldDB" id="A0A328U2X9"/>
<dbReference type="EMBL" id="QLUW01000001">
    <property type="protein sequence ID" value="RAP76999.1"/>
    <property type="molecule type" value="Genomic_DNA"/>
</dbReference>
<dbReference type="PANTHER" id="PTHR19353:SF19">
    <property type="entry name" value="DELTA(5) FATTY ACID DESATURASE C-RELATED"/>
    <property type="match status" value="1"/>
</dbReference>
<dbReference type="InterPro" id="IPR005804">
    <property type="entry name" value="FA_desaturase_dom"/>
</dbReference>
<evidence type="ECO:0000256" key="1">
    <source>
        <dbReference type="SAM" id="Phobius"/>
    </source>
</evidence>
<keyword evidence="1" id="KW-0812">Transmembrane</keyword>
<reference evidence="3 4" key="1">
    <citation type="submission" date="2018-06" db="EMBL/GenBank/DDBJ databases">
        <title>Paenibacillus montanisoli sp. nov., isolated from mountain area soil.</title>
        <authorList>
            <person name="Wu M."/>
        </authorList>
    </citation>
    <scope>NUCLEOTIDE SEQUENCE [LARGE SCALE GENOMIC DNA]</scope>
    <source>
        <strain evidence="3 4">RA17</strain>
    </source>
</reference>
<dbReference type="GO" id="GO:0016717">
    <property type="term" value="F:oxidoreductase activity, acting on paired donors, with oxidation of a pair of donors resulting in the reduction of molecular oxygen to two molecules of water"/>
    <property type="evidence" value="ECO:0007669"/>
    <property type="project" value="TreeGrafter"/>
</dbReference>
<gene>
    <name evidence="3" type="ORF">DL346_00380</name>
</gene>
<accession>A0A328U2X9</accession>
<dbReference type="Pfam" id="PF00487">
    <property type="entry name" value="FA_desaturase"/>
    <property type="match status" value="1"/>
</dbReference>
<feature type="transmembrane region" description="Helical" evidence="1">
    <location>
        <begin position="53"/>
        <end position="72"/>
    </location>
</feature>